<dbReference type="PaxDb" id="283166-BH14050"/>
<dbReference type="EMBL" id="BX897699">
    <property type="protein sequence ID" value="CAF28170.1"/>
    <property type="molecule type" value="Genomic_DNA"/>
</dbReference>
<gene>
    <name evidence="1" type="ordered locus">BH14050</name>
</gene>
<accession>A0A0H3LYC6</accession>
<dbReference type="AlphaFoldDB" id="A0A0H3LYC6"/>
<dbReference type="Proteomes" id="UP000000421">
    <property type="component" value="Chromosome"/>
</dbReference>
<evidence type="ECO:0000313" key="1">
    <source>
        <dbReference type="EMBL" id="CAF28170.1"/>
    </source>
</evidence>
<protein>
    <submittedName>
        <fullName evidence="1">Uncharacterized protein</fullName>
    </submittedName>
</protein>
<dbReference type="KEGG" id="bhe:BH14050"/>
<dbReference type="EnsemblBacteria" id="CAF28170">
    <property type="protein sequence ID" value="CAF28170"/>
    <property type="gene ID" value="BH14050"/>
</dbReference>
<keyword evidence="2" id="KW-1185">Reference proteome</keyword>
<evidence type="ECO:0000313" key="2">
    <source>
        <dbReference type="Proteomes" id="UP000000421"/>
    </source>
</evidence>
<sequence length="65" mass="7073">MFRKCGFLCIASLSASLIHKIALKAQKQSLLGKVPYCMTVVEGSLGVKEEKLVAGLMESITLRCE</sequence>
<organism evidence="1 2">
    <name type="scientific">Bartonella henselae (strain ATCC 49882 / DSM 28221 / CCUG 30454 / Houston 1)</name>
    <name type="common">Rochalimaea henselae</name>
    <dbReference type="NCBI Taxonomy" id="283166"/>
    <lineage>
        <taxon>Bacteria</taxon>
        <taxon>Pseudomonadati</taxon>
        <taxon>Pseudomonadota</taxon>
        <taxon>Alphaproteobacteria</taxon>
        <taxon>Hyphomicrobiales</taxon>
        <taxon>Bartonellaceae</taxon>
        <taxon>Bartonella</taxon>
    </lineage>
</organism>
<proteinExistence type="predicted"/>
<reference evidence="1 2" key="1">
    <citation type="journal article" date="2004" name="Proc. Natl. Acad. Sci. U.S.A.">
        <title>The louse-borne human pathogen Bartonella quintana is a genomic derivative of the zoonotic agent Bartonella henselae.</title>
        <authorList>
            <person name="Alsmark U.C.M."/>
            <person name="Frank A.C."/>
            <person name="Karlberg E.O."/>
            <person name="Legault B.-A."/>
            <person name="Ardell D.H."/>
            <person name="Canbaeck B."/>
            <person name="Eriksson A.-S."/>
            <person name="Naeslund A.K."/>
            <person name="Handley S.A."/>
            <person name="Huvet M."/>
            <person name="La Scola B."/>
            <person name="Holmberg M."/>
            <person name="Andersson S.G.E."/>
        </authorList>
    </citation>
    <scope>NUCLEOTIDE SEQUENCE [LARGE SCALE GENOMIC DNA]</scope>
    <source>
        <strain evidence="2">ATCC 49882 / DSM 28221 / CCUG 30454 / Houston 1</strain>
    </source>
</reference>
<name>A0A0H3LYC6_BARHE</name>